<dbReference type="Proteomes" id="UP000267536">
    <property type="component" value="Unassembled WGS sequence"/>
</dbReference>
<dbReference type="Gene3D" id="1.20.140.10">
    <property type="entry name" value="Butyryl-CoA Dehydrogenase, subunit A, domain 3"/>
    <property type="match status" value="2"/>
</dbReference>
<feature type="domain" description="Acyl-CoA dehydrogenase/oxidase C-terminal" evidence="6">
    <location>
        <begin position="572"/>
        <end position="712"/>
    </location>
</feature>
<evidence type="ECO:0000256" key="5">
    <source>
        <dbReference type="ARBA" id="ARBA00023002"/>
    </source>
</evidence>
<keyword evidence="10" id="KW-1185">Reference proteome</keyword>
<dbReference type="InterPro" id="IPR052161">
    <property type="entry name" value="Mycobact_Acyl-CoA_DH"/>
</dbReference>
<organism evidence="9 10">
    <name type="scientific">Gordonia oryzae</name>
    <dbReference type="NCBI Taxonomy" id="2487349"/>
    <lineage>
        <taxon>Bacteria</taxon>
        <taxon>Bacillati</taxon>
        <taxon>Actinomycetota</taxon>
        <taxon>Actinomycetes</taxon>
        <taxon>Mycobacteriales</taxon>
        <taxon>Gordoniaceae</taxon>
        <taxon>Gordonia</taxon>
    </lineage>
</organism>
<keyword evidence="4" id="KW-0274">FAD</keyword>
<dbReference type="PANTHER" id="PTHR43292">
    <property type="entry name" value="ACYL-COA DEHYDROGENASE"/>
    <property type="match status" value="1"/>
</dbReference>
<keyword evidence="5" id="KW-0560">Oxidoreductase</keyword>
<dbReference type="EMBL" id="RKMH01000008">
    <property type="protein sequence ID" value="RPA60018.1"/>
    <property type="molecule type" value="Genomic_DNA"/>
</dbReference>
<dbReference type="Pfam" id="PF02771">
    <property type="entry name" value="Acyl-CoA_dh_N"/>
    <property type="match status" value="1"/>
</dbReference>
<dbReference type="Pfam" id="PF00441">
    <property type="entry name" value="Acyl-CoA_dh_1"/>
    <property type="match status" value="2"/>
</dbReference>
<dbReference type="RefSeq" id="WP_123930123.1">
    <property type="nucleotide sequence ID" value="NZ_JBPSDP010000007.1"/>
</dbReference>
<proteinExistence type="inferred from homology"/>
<evidence type="ECO:0000259" key="8">
    <source>
        <dbReference type="Pfam" id="PF02771"/>
    </source>
</evidence>
<name>A0A3N4GDP3_9ACTN</name>
<keyword evidence="3" id="KW-0285">Flavoprotein</keyword>
<gene>
    <name evidence="9" type="ORF">EF294_12355</name>
</gene>
<dbReference type="InterPro" id="IPR009100">
    <property type="entry name" value="AcylCoA_DH/oxidase_NM_dom_sf"/>
</dbReference>
<dbReference type="InterPro" id="IPR046373">
    <property type="entry name" value="Acyl-CoA_Oxase/DH_mid-dom_sf"/>
</dbReference>
<dbReference type="AlphaFoldDB" id="A0A3N4GDP3"/>
<dbReference type="SUPFAM" id="SSF56645">
    <property type="entry name" value="Acyl-CoA dehydrogenase NM domain-like"/>
    <property type="match status" value="2"/>
</dbReference>
<dbReference type="GO" id="GO:0016627">
    <property type="term" value="F:oxidoreductase activity, acting on the CH-CH group of donors"/>
    <property type="evidence" value="ECO:0007669"/>
    <property type="project" value="InterPro"/>
</dbReference>
<evidence type="ECO:0000256" key="3">
    <source>
        <dbReference type="ARBA" id="ARBA00022630"/>
    </source>
</evidence>
<dbReference type="InterPro" id="IPR009075">
    <property type="entry name" value="AcylCo_DH/oxidase_C"/>
</dbReference>
<dbReference type="FunFam" id="2.40.110.10:FF:000011">
    <property type="entry name" value="Acyl-CoA dehydrogenase FadE34"/>
    <property type="match status" value="1"/>
</dbReference>
<dbReference type="InterPro" id="IPR006091">
    <property type="entry name" value="Acyl-CoA_Oxase/DH_mid-dom"/>
</dbReference>
<evidence type="ECO:0000259" key="7">
    <source>
        <dbReference type="Pfam" id="PF02770"/>
    </source>
</evidence>
<dbReference type="OrthoDB" id="2431337at2"/>
<sequence length="717" mass="75386">MTLATSSEQLAVCEAIKAWSARVGTTDIARAQIDTPGEGWLELFHQLAEFGLFAAVLPESQGGLGAGFTDLAAMLEQCGRDLVPGPIGETVATALALTMSDDPRTGDLLAAVVAGEAPGVVGVCDGPLPSLGDRIEVVVPGYVDAAVLLLPTVDGWRVLGPGYGTRERTVETPVDGATPLARVTIEGLKSDAPIVCADSPLVAGVLALARNAFASGVCRWALDTAVGYAKVRTQFGVAIGSFQAIKHICADMLCRTEQVEAAAWDLANALDSAAADAGAGADEQLSLSVDVADILVADLPVAVTKDCVQVLGGIGFTFEHDAHLYLRSAMTARARLAAGVPARISLSQRGLGGQRREFEIDLSAVEGDRAEVRAMTEKVLAAPESEQRRLLAESGYLAPHWPPPHGLGADPALQLLIDAEFDRAGVLRPDLVIGAWAIPTILEHGTDAQRDRFVAPTLAGDIIWCQLFSEPEAGSDLASLRTRATRTDGGWMLTGQKIWTSQAHNAQWGICLARTGDGETPKHKGITYLLVDMASPGIDIRPLRELTGRANFNEVFLDEVFVPDDCVVGEVGGGWRLARTTLANERVAMGGSGLGKEMESLLHQISGMSRPLELAEHARLGRLVADAHIGRVLDARAVTRRLAGHDPGALSNVRKLIGVAHRQSVPDAALDFLGFDAVVAGGASDLALQNRCLSIAGGTTQILKTAAAERILGLPRA</sequence>
<evidence type="ECO:0000256" key="2">
    <source>
        <dbReference type="ARBA" id="ARBA00009347"/>
    </source>
</evidence>
<evidence type="ECO:0000256" key="4">
    <source>
        <dbReference type="ARBA" id="ARBA00022827"/>
    </source>
</evidence>
<dbReference type="SUPFAM" id="SSF47203">
    <property type="entry name" value="Acyl-CoA dehydrogenase C-terminal domain-like"/>
    <property type="match status" value="2"/>
</dbReference>
<comment type="caution">
    <text evidence="9">The sequence shown here is derived from an EMBL/GenBank/DDBJ whole genome shotgun (WGS) entry which is preliminary data.</text>
</comment>
<comment type="similarity">
    <text evidence="2">Belongs to the acyl-CoA dehydrogenase family.</text>
</comment>
<feature type="domain" description="Acyl-CoA dehydrogenase/oxidase C-terminal" evidence="6">
    <location>
        <begin position="212"/>
        <end position="333"/>
    </location>
</feature>
<comment type="cofactor">
    <cofactor evidence="1">
        <name>FAD</name>
        <dbReference type="ChEBI" id="CHEBI:57692"/>
    </cofactor>
</comment>
<dbReference type="InterPro" id="IPR013786">
    <property type="entry name" value="AcylCoA_DH/ox_N"/>
</dbReference>
<dbReference type="PANTHER" id="PTHR43292:SF4">
    <property type="entry name" value="ACYL-COA DEHYDROGENASE FADE34"/>
    <property type="match status" value="1"/>
</dbReference>
<accession>A0A3N4GDP3</accession>
<dbReference type="GO" id="GO:0050660">
    <property type="term" value="F:flavin adenine dinucleotide binding"/>
    <property type="evidence" value="ECO:0007669"/>
    <property type="project" value="InterPro"/>
</dbReference>
<evidence type="ECO:0000313" key="9">
    <source>
        <dbReference type="EMBL" id="RPA60018.1"/>
    </source>
</evidence>
<dbReference type="InterPro" id="IPR037069">
    <property type="entry name" value="AcylCoA_DH/ox_N_sf"/>
</dbReference>
<evidence type="ECO:0000259" key="6">
    <source>
        <dbReference type="Pfam" id="PF00441"/>
    </source>
</evidence>
<protein>
    <submittedName>
        <fullName evidence="9">Acyl-CoA dehydrogenase</fullName>
    </submittedName>
</protein>
<dbReference type="Gene3D" id="1.10.540.10">
    <property type="entry name" value="Acyl-CoA dehydrogenase/oxidase, N-terminal domain"/>
    <property type="match status" value="2"/>
</dbReference>
<reference evidence="9 10" key="1">
    <citation type="submission" date="2018-11" db="EMBL/GenBank/DDBJ databases">
        <title>Draft genome sequence of Gordonia sp. RS15-1S isolated from rice stems.</title>
        <authorList>
            <person name="Muangham S."/>
        </authorList>
    </citation>
    <scope>NUCLEOTIDE SEQUENCE [LARGE SCALE GENOMIC DNA]</scope>
    <source>
        <strain evidence="9 10">RS15-1S</strain>
    </source>
</reference>
<dbReference type="InterPro" id="IPR036250">
    <property type="entry name" value="AcylCo_DH-like_C"/>
</dbReference>
<feature type="domain" description="Acyl-CoA oxidase/dehydrogenase middle" evidence="7">
    <location>
        <begin position="465"/>
        <end position="559"/>
    </location>
</feature>
<evidence type="ECO:0000313" key="10">
    <source>
        <dbReference type="Proteomes" id="UP000267536"/>
    </source>
</evidence>
<evidence type="ECO:0000256" key="1">
    <source>
        <dbReference type="ARBA" id="ARBA00001974"/>
    </source>
</evidence>
<dbReference type="Gene3D" id="2.40.110.10">
    <property type="entry name" value="Butyryl-CoA Dehydrogenase, subunit A, domain 2"/>
    <property type="match status" value="1"/>
</dbReference>
<dbReference type="GO" id="GO:0005886">
    <property type="term" value="C:plasma membrane"/>
    <property type="evidence" value="ECO:0007669"/>
    <property type="project" value="TreeGrafter"/>
</dbReference>
<feature type="domain" description="Acyl-CoA dehydrogenase/oxidase N-terminal" evidence="8">
    <location>
        <begin position="8"/>
        <end position="83"/>
    </location>
</feature>
<dbReference type="Pfam" id="PF02770">
    <property type="entry name" value="Acyl-CoA_dh_M"/>
    <property type="match status" value="1"/>
</dbReference>